<reference evidence="2" key="1">
    <citation type="submission" date="2019-04" db="EMBL/GenBank/DDBJ databases">
        <title>Nocardioides xinjiangensis sp. nov.</title>
        <authorList>
            <person name="Liu S."/>
        </authorList>
    </citation>
    <scope>NUCLEOTIDE SEQUENCE [LARGE SCALE GENOMIC DNA]</scope>
    <source>
        <strain evidence="2">18</strain>
    </source>
</reference>
<sequence length="251" mass="29186">MAVLIGTSGWQYRDWRGEFYPERLPKRLWLEHYARHYPTVENNGAFYRLPDRDTFAGWRDRLPDGFVMAVKASRFLTHMKQLREPAEPVDRLSDAVSGLGDRLGPILLQLPPRLKADHKLLAACLDRFRPGQRVAVEFRHESWWTDEVRQVMGERDAAVCWSDRGGRPQNPLWHTASWAYLRLHEGTAKPWPSYGDTALNTWCRRLDERWPGSADCYVYFNNDQGGAAVRNADRFAELMRRLGREVASSDR</sequence>
<protein>
    <submittedName>
        <fullName evidence="1">DUF72 domain-containing protein</fullName>
    </submittedName>
</protein>
<dbReference type="AlphaFoldDB" id="A0A4S8Q2R6"/>
<dbReference type="OrthoDB" id="9780310at2"/>
<proteinExistence type="predicted"/>
<name>A0A4S8Q2R6_9ACTN</name>
<accession>A0A4S8Q2R6</accession>
<dbReference type="Gene3D" id="3.20.20.410">
    <property type="entry name" value="Protein of unknown function UPF0759"/>
    <property type="match status" value="1"/>
</dbReference>
<dbReference type="RefSeq" id="WP_136536036.1">
    <property type="nucleotide sequence ID" value="NZ_STGY01000067.1"/>
</dbReference>
<comment type="caution">
    <text evidence="1">The sequence shown here is derived from an EMBL/GenBank/DDBJ whole genome shotgun (WGS) entry which is preliminary data.</text>
</comment>
<gene>
    <name evidence="1" type="ORF">FAB82_18555</name>
</gene>
<dbReference type="Proteomes" id="UP000308760">
    <property type="component" value="Unassembled WGS sequence"/>
</dbReference>
<dbReference type="PANTHER" id="PTHR30348:SF4">
    <property type="entry name" value="DUF72 DOMAIN-CONTAINING PROTEIN"/>
    <property type="match status" value="1"/>
</dbReference>
<evidence type="ECO:0000313" key="1">
    <source>
        <dbReference type="EMBL" id="THV38453.1"/>
    </source>
</evidence>
<dbReference type="SUPFAM" id="SSF117396">
    <property type="entry name" value="TM1631-like"/>
    <property type="match status" value="1"/>
</dbReference>
<dbReference type="InterPro" id="IPR002763">
    <property type="entry name" value="DUF72"/>
</dbReference>
<reference evidence="1 2" key="2">
    <citation type="submission" date="2019-05" db="EMBL/GenBank/DDBJ databases">
        <title>Glycomyces buryatensis sp. nov.</title>
        <authorList>
            <person name="Nikitina E."/>
        </authorList>
    </citation>
    <scope>NUCLEOTIDE SEQUENCE [LARGE SCALE GENOMIC DNA]</scope>
    <source>
        <strain evidence="1 2">18</strain>
    </source>
</reference>
<dbReference type="InterPro" id="IPR036520">
    <property type="entry name" value="UPF0759_sf"/>
</dbReference>
<keyword evidence="2" id="KW-1185">Reference proteome</keyword>
<dbReference type="PANTHER" id="PTHR30348">
    <property type="entry name" value="UNCHARACTERIZED PROTEIN YECE"/>
    <property type="match status" value="1"/>
</dbReference>
<organism evidence="1 2">
    <name type="scientific">Glycomyces buryatensis</name>
    <dbReference type="NCBI Taxonomy" id="2570927"/>
    <lineage>
        <taxon>Bacteria</taxon>
        <taxon>Bacillati</taxon>
        <taxon>Actinomycetota</taxon>
        <taxon>Actinomycetes</taxon>
        <taxon>Glycomycetales</taxon>
        <taxon>Glycomycetaceae</taxon>
        <taxon>Glycomyces</taxon>
    </lineage>
</organism>
<dbReference type="EMBL" id="STGY01000067">
    <property type="protein sequence ID" value="THV38453.1"/>
    <property type="molecule type" value="Genomic_DNA"/>
</dbReference>
<dbReference type="Pfam" id="PF01904">
    <property type="entry name" value="DUF72"/>
    <property type="match status" value="1"/>
</dbReference>
<evidence type="ECO:0000313" key="2">
    <source>
        <dbReference type="Proteomes" id="UP000308760"/>
    </source>
</evidence>